<sequence>MCGPVDVGCQITEGFQAVISNGFDELSRQLANGALDSLHSLSTFWIDLKAPTLATGSGEDWANSGTVGFLQDNILQVSAAIFTVAVLIAGIRIAWEQRAEPLQQLLKATMLFIVVSAAGTATLQLLVGWSDEFALHIVQQAVPSGQTFDSAMSDLAMGGDAENAAARALPILLAMFSSVLVFVAAAIQVVLLLIRSAMLVLLAGTFPLAAAATNTEVGKVWFKKYCGWALAFIAYKPAAALIYAAAFRMNAEGVNGQSGNTLVQVLTGLMMLALAILALPALLRFAVPITAAVAGGSSAMGSAVADPGGIASGAINVARSRTGGGSSGSGGGSGGSGGGSAGGGGGGSSASGAIGAAAGAGLAAAGAGVTAAKKASNALAGAATHSAGEGGGGTPTSSSSSRGPMSRPSSRSTPAPSKPTPQPVGPSGSN</sequence>
<feature type="compositionally biased region" description="Low complexity" evidence="1">
    <location>
        <begin position="375"/>
        <end position="387"/>
    </location>
</feature>
<feature type="region of interest" description="Disordered" evidence="1">
    <location>
        <begin position="375"/>
        <end position="430"/>
    </location>
</feature>
<name>A0ABP4NKS8_9ACTN</name>
<evidence type="ECO:0008006" key="5">
    <source>
        <dbReference type="Google" id="ProtNLM"/>
    </source>
</evidence>
<accession>A0ABP4NKS8</accession>
<dbReference type="Pfam" id="PF19590">
    <property type="entry name" value="TrbL_3"/>
    <property type="match status" value="1"/>
</dbReference>
<comment type="caution">
    <text evidence="3">The sequence shown here is derived from an EMBL/GenBank/DDBJ whole genome shotgun (WGS) entry which is preliminary data.</text>
</comment>
<dbReference type="InterPro" id="IPR045782">
    <property type="entry name" value="TrbL_3"/>
</dbReference>
<gene>
    <name evidence="3" type="ORF">GCM10009789_15600</name>
</gene>
<keyword evidence="2" id="KW-1133">Transmembrane helix</keyword>
<feature type="transmembrane region" description="Helical" evidence="2">
    <location>
        <begin position="105"/>
        <end position="127"/>
    </location>
</feature>
<evidence type="ECO:0000256" key="1">
    <source>
        <dbReference type="SAM" id="MobiDB-lite"/>
    </source>
</evidence>
<evidence type="ECO:0000256" key="2">
    <source>
        <dbReference type="SAM" id="Phobius"/>
    </source>
</evidence>
<proteinExistence type="predicted"/>
<feature type="transmembrane region" description="Helical" evidence="2">
    <location>
        <begin position="225"/>
        <end position="246"/>
    </location>
</feature>
<feature type="compositionally biased region" description="Gly residues" evidence="1">
    <location>
        <begin position="322"/>
        <end position="349"/>
    </location>
</feature>
<feature type="transmembrane region" description="Helical" evidence="2">
    <location>
        <begin position="171"/>
        <end position="194"/>
    </location>
</feature>
<dbReference type="Proteomes" id="UP001500393">
    <property type="component" value="Unassembled WGS sequence"/>
</dbReference>
<keyword evidence="2" id="KW-0472">Membrane</keyword>
<organism evidence="3 4">
    <name type="scientific">Kribbella sancticallisti</name>
    <dbReference type="NCBI Taxonomy" id="460087"/>
    <lineage>
        <taxon>Bacteria</taxon>
        <taxon>Bacillati</taxon>
        <taxon>Actinomycetota</taxon>
        <taxon>Actinomycetes</taxon>
        <taxon>Propionibacteriales</taxon>
        <taxon>Kribbellaceae</taxon>
        <taxon>Kribbella</taxon>
    </lineage>
</organism>
<feature type="transmembrane region" description="Helical" evidence="2">
    <location>
        <begin position="266"/>
        <end position="287"/>
    </location>
</feature>
<keyword evidence="4" id="KW-1185">Reference proteome</keyword>
<protein>
    <recommendedName>
        <fullName evidence="5">TrbL/VirB6 plasmid conjugal transfer protein</fullName>
    </recommendedName>
</protein>
<keyword evidence="2" id="KW-0812">Transmembrane</keyword>
<dbReference type="EMBL" id="BAAAOS010000017">
    <property type="protein sequence ID" value="GAA1563417.1"/>
    <property type="molecule type" value="Genomic_DNA"/>
</dbReference>
<dbReference type="RefSeq" id="WP_344211344.1">
    <property type="nucleotide sequence ID" value="NZ_BAAAOS010000017.1"/>
</dbReference>
<feature type="transmembrane region" description="Helical" evidence="2">
    <location>
        <begin position="74"/>
        <end position="93"/>
    </location>
</feature>
<evidence type="ECO:0000313" key="4">
    <source>
        <dbReference type="Proteomes" id="UP001500393"/>
    </source>
</evidence>
<reference evidence="4" key="1">
    <citation type="journal article" date="2019" name="Int. J. Syst. Evol. Microbiol.">
        <title>The Global Catalogue of Microorganisms (GCM) 10K type strain sequencing project: providing services to taxonomists for standard genome sequencing and annotation.</title>
        <authorList>
            <consortium name="The Broad Institute Genomics Platform"/>
            <consortium name="The Broad Institute Genome Sequencing Center for Infectious Disease"/>
            <person name="Wu L."/>
            <person name="Ma J."/>
        </authorList>
    </citation>
    <scope>NUCLEOTIDE SEQUENCE [LARGE SCALE GENOMIC DNA]</scope>
    <source>
        <strain evidence="4">JCM 14969</strain>
    </source>
</reference>
<feature type="region of interest" description="Disordered" evidence="1">
    <location>
        <begin position="321"/>
        <end position="350"/>
    </location>
</feature>
<feature type="compositionally biased region" description="Low complexity" evidence="1">
    <location>
        <begin position="395"/>
        <end position="415"/>
    </location>
</feature>
<evidence type="ECO:0000313" key="3">
    <source>
        <dbReference type="EMBL" id="GAA1563417.1"/>
    </source>
</evidence>